<organism evidence="2 3">
    <name type="scientific">Candidatus Microbacterium stercoravium</name>
    <dbReference type="NCBI Taxonomy" id="2838697"/>
    <lineage>
        <taxon>Bacteria</taxon>
        <taxon>Bacillati</taxon>
        <taxon>Actinomycetota</taxon>
        <taxon>Actinomycetes</taxon>
        <taxon>Micrococcales</taxon>
        <taxon>Microbacteriaceae</taxon>
        <taxon>Microbacterium</taxon>
    </lineage>
</organism>
<protein>
    <submittedName>
        <fullName evidence="2">DUF402 domain-containing protein</fullName>
    </submittedName>
</protein>
<dbReference type="AlphaFoldDB" id="A0A9D2KJ15"/>
<comment type="caution">
    <text evidence="2">The sequence shown here is derived from an EMBL/GenBank/DDBJ whole genome shotgun (WGS) entry which is preliminary data.</text>
</comment>
<sequence>MTSSIRPGTKTHINWRKWDGGPHWVHEVVYLGRDEWGSWFGQRPGWRSHRPGRDTLLRTSCVMLLPDPAPGSDHGAEWILTVNAPPQRTRVYIDVAWEARWDRGSAEPTAIDMDLDVVRRTDQRGIYIDDEDEWEEHRVEYGYPLHVVNRLEIVTADLKQRVTARTAPFNEATTHPWFDVLEALDL</sequence>
<proteinExistence type="predicted"/>
<reference evidence="2" key="2">
    <citation type="submission" date="2021-04" db="EMBL/GenBank/DDBJ databases">
        <authorList>
            <person name="Gilroy R."/>
        </authorList>
    </citation>
    <scope>NUCLEOTIDE SEQUENCE</scope>
    <source>
        <strain evidence="2">ChiHjej8B7-3636</strain>
    </source>
</reference>
<evidence type="ECO:0000313" key="3">
    <source>
        <dbReference type="Proteomes" id="UP000824220"/>
    </source>
</evidence>
<accession>A0A9D2KJ15</accession>
<dbReference type="InterPro" id="IPR007295">
    <property type="entry name" value="DUF402"/>
</dbReference>
<dbReference type="Gene3D" id="2.40.380.10">
    <property type="entry name" value="FomD-like"/>
    <property type="match status" value="1"/>
</dbReference>
<name>A0A9D2KJ15_9MICO</name>
<dbReference type="EMBL" id="DXAM01000143">
    <property type="protein sequence ID" value="HJA05297.1"/>
    <property type="molecule type" value="Genomic_DNA"/>
</dbReference>
<gene>
    <name evidence="2" type="ORF">H9800_10615</name>
</gene>
<dbReference type="SUPFAM" id="SSF159234">
    <property type="entry name" value="FomD-like"/>
    <property type="match status" value="1"/>
</dbReference>
<reference evidence="2" key="1">
    <citation type="journal article" date="2021" name="PeerJ">
        <title>Extensive microbial diversity within the chicken gut microbiome revealed by metagenomics and culture.</title>
        <authorList>
            <person name="Gilroy R."/>
            <person name="Ravi A."/>
            <person name="Getino M."/>
            <person name="Pursley I."/>
            <person name="Horton D.L."/>
            <person name="Alikhan N.F."/>
            <person name="Baker D."/>
            <person name="Gharbi K."/>
            <person name="Hall N."/>
            <person name="Watson M."/>
            <person name="Adriaenssens E.M."/>
            <person name="Foster-Nyarko E."/>
            <person name="Jarju S."/>
            <person name="Secka A."/>
            <person name="Antonio M."/>
            <person name="Oren A."/>
            <person name="Chaudhuri R.R."/>
            <person name="La Ragione R."/>
            <person name="Hildebrand F."/>
            <person name="Pallen M.J."/>
        </authorList>
    </citation>
    <scope>NUCLEOTIDE SEQUENCE</scope>
    <source>
        <strain evidence="2">ChiHjej8B7-3636</strain>
    </source>
</reference>
<dbReference type="InterPro" id="IPR035930">
    <property type="entry name" value="FomD-like_sf"/>
</dbReference>
<dbReference type="Proteomes" id="UP000824220">
    <property type="component" value="Unassembled WGS sequence"/>
</dbReference>
<evidence type="ECO:0000259" key="1">
    <source>
        <dbReference type="Pfam" id="PF04167"/>
    </source>
</evidence>
<evidence type="ECO:0000313" key="2">
    <source>
        <dbReference type="EMBL" id="HJA05297.1"/>
    </source>
</evidence>
<feature type="domain" description="DUF402" evidence="1">
    <location>
        <begin position="58"/>
        <end position="165"/>
    </location>
</feature>
<dbReference type="Pfam" id="PF04167">
    <property type="entry name" value="DUF402"/>
    <property type="match status" value="1"/>
</dbReference>